<accession>D7FIY1</accession>
<feature type="compositionally biased region" description="Low complexity" evidence="7">
    <location>
        <begin position="811"/>
        <end position="832"/>
    </location>
</feature>
<dbReference type="Proteomes" id="UP000002630">
    <property type="component" value="Linkage Group LG34"/>
</dbReference>
<dbReference type="MEROPS" id="C15.001"/>
<feature type="compositionally biased region" description="Polar residues" evidence="7">
    <location>
        <begin position="1"/>
        <end position="17"/>
    </location>
</feature>
<dbReference type="EC" id="3.1.1.29" evidence="2"/>
<feature type="compositionally biased region" description="Polar residues" evidence="7">
    <location>
        <begin position="184"/>
        <end position="198"/>
    </location>
</feature>
<dbReference type="GO" id="GO:0004045">
    <property type="term" value="F:peptidyl-tRNA hydrolase activity"/>
    <property type="evidence" value="ECO:0007669"/>
    <property type="project" value="UniProtKB-EC"/>
</dbReference>
<feature type="compositionally biased region" description="Gly residues" evidence="7">
    <location>
        <begin position="730"/>
        <end position="740"/>
    </location>
</feature>
<protein>
    <recommendedName>
        <fullName evidence="2">peptidyl-tRNA hydrolase</fullName>
        <ecNumber evidence="2">3.1.1.29</ecNumber>
    </recommendedName>
</protein>
<evidence type="ECO:0000256" key="5">
    <source>
        <dbReference type="ARBA" id="ARBA00022807"/>
    </source>
</evidence>
<feature type="compositionally biased region" description="Gly residues" evidence="7">
    <location>
        <begin position="580"/>
        <end position="604"/>
    </location>
</feature>
<dbReference type="InterPro" id="IPR002833">
    <property type="entry name" value="PTH2"/>
</dbReference>
<evidence type="ECO:0000256" key="7">
    <source>
        <dbReference type="SAM" id="MobiDB-lite"/>
    </source>
</evidence>
<feature type="compositionally biased region" description="Basic and acidic residues" evidence="7">
    <location>
        <begin position="702"/>
        <end position="712"/>
    </location>
</feature>
<feature type="region of interest" description="Disordered" evidence="7">
    <location>
        <begin position="164"/>
        <end position="217"/>
    </location>
</feature>
<dbReference type="eggNOG" id="KOG4755">
    <property type="taxonomic scope" value="Eukaryota"/>
</dbReference>
<evidence type="ECO:0000256" key="1">
    <source>
        <dbReference type="ARBA" id="ARBA00006641"/>
    </source>
</evidence>
<keyword evidence="3" id="KW-0645">Protease</keyword>
<feature type="region of interest" description="Disordered" evidence="7">
    <location>
        <begin position="442"/>
        <end position="477"/>
    </location>
</feature>
<feature type="region of interest" description="Disordered" evidence="7">
    <location>
        <begin position="56"/>
        <end position="94"/>
    </location>
</feature>
<feature type="region of interest" description="Disordered" evidence="7">
    <location>
        <begin position="321"/>
        <end position="342"/>
    </location>
</feature>
<dbReference type="PANTHER" id="PTHR23402:SF1">
    <property type="entry name" value="PYROGLUTAMYL-PEPTIDASE I"/>
    <property type="match status" value="1"/>
</dbReference>
<dbReference type="PANTHER" id="PTHR23402">
    <property type="entry name" value="PROTEASE FAMILY C15 PYROGLUTAMYL-PEPTIDASE I-RELATED"/>
    <property type="match status" value="1"/>
</dbReference>
<gene>
    <name evidence="8" type="ORF">Esi_0124_0039</name>
</gene>
<evidence type="ECO:0000256" key="3">
    <source>
        <dbReference type="ARBA" id="ARBA00022670"/>
    </source>
</evidence>
<dbReference type="InParanoid" id="D7FIY1"/>
<dbReference type="Gene3D" id="3.40.1490.10">
    <property type="entry name" value="Bit1"/>
    <property type="match status" value="1"/>
</dbReference>
<evidence type="ECO:0000256" key="2">
    <source>
        <dbReference type="ARBA" id="ARBA00013260"/>
    </source>
</evidence>
<feature type="region of interest" description="Disordered" evidence="7">
    <location>
        <begin position="1"/>
        <end position="22"/>
    </location>
</feature>
<evidence type="ECO:0000256" key="6">
    <source>
        <dbReference type="ARBA" id="ARBA00048707"/>
    </source>
</evidence>
<feature type="compositionally biased region" description="Basic and acidic residues" evidence="7">
    <location>
        <begin position="531"/>
        <end position="541"/>
    </location>
</feature>
<comment type="similarity">
    <text evidence="1">Belongs to the peptidase C15 family.</text>
</comment>
<organism evidence="8 9">
    <name type="scientific">Ectocarpus siliculosus</name>
    <name type="common">Brown alga</name>
    <name type="synonym">Conferva siliculosa</name>
    <dbReference type="NCBI Taxonomy" id="2880"/>
    <lineage>
        <taxon>Eukaryota</taxon>
        <taxon>Sar</taxon>
        <taxon>Stramenopiles</taxon>
        <taxon>Ochrophyta</taxon>
        <taxon>PX clade</taxon>
        <taxon>Phaeophyceae</taxon>
        <taxon>Ectocarpales</taxon>
        <taxon>Ectocarpaceae</taxon>
        <taxon>Ectocarpus</taxon>
    </lineage>
</organism>
<feature type="region of interest" description="Disordered" evidence="7">
    <location>
        <begin position="671"/>
        <end position="876"/>
    </location>
</feature>
<dbReference type="InterPro" id="IPR036440">
    <property type="entry name" value="Peptidase_C15-like_sf"/>
</dbReference>
<dbReference type="SUPFAM" id="SSF53182">
    <property type="entry name" value="Pyrrolidone carboxyl peptidase (pyroglutamate aminopeptidase)"/>
    <property type="match status" value="1"/>
</dbReference>
<reference evidence="8 9" key="1">
    <citation type="journal article" date="2010" name="Nature">
        <title>The Ectocarpus genome and the independent evolution of multicellularity in brown algae.</title>
        <authorList>
            <person name="Cock J.M."/>
            <person name="Sterck L."/>
            <person name="Rouze P."/>
            <person name="Scornet D."/>
            <person name="Allen A.E."/>
            <person name="Amoutzias G."/>
            <person name="Anthouard V."/>
            <person name="Artiguenave F."/>
            <person name="Aury J.M."/>
            <person name="Badger J.H."/>
            <person name="Beszteri B."/>
            <person name="Billiau K."/>
            <person name="Bonnet E."/>
            <person name="Bothwell J.H."/>
            <person name="Bowler C."/>
            <person name="Boyen C."/>
            <person name="Brownlee C."/>
            <person name="Carrano C.J."/>
            <person name="Charrier B."/>
            <person name="Cho G.Y."/>
            <person name="Coelho S.M."/>
            <person name="Collen J."/>
            <person name="Corre E."/>
            <person name="Da Silva C."/>
            <person name="Delage L."/>
            <person name="Delaroque N."/>
            <person name="Dittami S.M."/>
            <person name="Doulbeau S."/>
            <person name="Elias M."/>
            <person name="Farnham G."/>
            <person name="Gachon C.M."/>
            <person name="Gschloessl B."/>
            <person name="Heesch S."/>
            <person name="Jabbari K."/>
            <person name="Jubin C."/>
            <person name="Kawai H."/>
            <person name="Kimura K."/>
            <person name="Kloareg B."/>
            <person name="Kupper F.C."/>
            <person name="Lang D."/>
            <person name="Le Bail A."/>
            <person name="Leblanc C."/>
            <person name="Lerouge P."/>
            <person name="Lohr M."/>
            <person name="Lopez P.J."/>
            <person name="Martens C."/>
            <person name="Maumus F."/>
            <person name="Michel G."/>
            <person name="Miranda-Saavedra D."/>
            <person name="Morales J."/>
            <person name="Moreau H."/>
            <person name="Motomura T."/>
            <person name="Nagasato C."/>
            <person name="Napoli C.A."/>
            <person name="Nelson D.R."/>
            <person name="Nyvall-Collen P."/>
            <person name="Peters A.F."/>
            <person name="Pommier C."/>
            <person name="Potin P."/>
            <person name="Poulain J."/>
            <person name="Quesneville H."/>
            <person name="Read B."/>
            <person name="Rensing S.A."/>
            <person name="Ritter A."/>
            <person name="Rousvoal S."/>
            <person name="Samanta M."/>
            <person name="Samson G."/>
            <person name="Schroeder D.C."/>
            <person name="Segurens B."/>
            <person name="Strittmatter M."/>
            <person name="Tonon T."/>
            <person name="Tregear J.W."/>
            <person name="Valentin K."/>
            <person name="von Dassow P."/>
            <person name="Yamagishi T."/>
            <person name="Van de Peer Y."/>
            <person name="Wincker P."/>
        </authorList>
    </citation>
    <scope>NUCLEOTIDE SEQUENCE [LARGE SCALE GENOMIC DNA]</scope>
    <source>
        <strain evidence="9">Ec32 / CCAP1310/4</strain>
    </source>
</reference>
<dbReference type="Pfam" id="PF01981">
    <property type="entry name" value="PTH2"/>
    <property type="match status" value="1"/>
</dbReference>
<dbReference type="Pfam" id="PF01470">
    <property type="entry name" value="Peptidase_C15"/>
    <property type="match status" value="1"/>
</dbReference>
<dbReference type="GO" id="GO:0006508">
    <property type="term" value="P:proteolysis"/>
    <property type="evidence" value="ECO:0007669"/>
    <property type="project" value="UniProtKB-KW"/>
</dbReference>
<dbReference type="EMBL" id="FN647898">
    <property type="protein sequence ID" value="CBJ28929.1"/>
    <property type="molecule type" value="Genomic_DNA"/>
</dbReference>
<dbReference type="EMBL" id="FN649759">
    <property type="protein sequence ID" value="CBJ28929.1"/>
    <property type="molecule type" value="Genomic_DNA"/>
</dbReference>
<name>D7FIY1_ECTSI</name>
<feature type="region of interest" description="Disordered" evidence="7">
    <location>
        <begin position="574"/>
        <end position="627"/>
    </location>
</feature>
<evidence type="ECO:0000313" key="9">
    <source>
        <dbReference type="Proteomes" id="UP000002630"/>
    </source>
</evidence>
<sequence>MASPAVASTASTGCQQQGRRRKPKVVFHVTGFGVFNGVADNPTTHLVNDLEGELEARRRGGGGGGGDCKGGQRIGKTGQTGGSEPPALDGDDGEEDFEVRSCTVLHVSAEVGGRQLRELHAASSASSRGGGGREAVLNGDPAASADGGTGGLGNASVAAADGCGGGSGEGGKSADEGGGPGCANTEQGDATTGGNATAVNGDNDEKEGKDNEDDDSGATVFVHCGVNGGSKRFALETQGFNEATFRVPDEQGYRPSFAPVEQDNPFTEHCRVTTVPVADVLARLERSGWGREYVEESKDAGRFVCNYVYYSSLGLCERSGGRAPAAAPGKGGAEEVAGPSGEGGEVKDAFCFSGDSVSEVAAGAATGPGERRSLDSGNGAKDAFCFSGDGGGEVAARTAGAPPAPSGRHSLFIHVPPFEAIPKEKQLALLVACLSAIASSLASPPPPVPRESGGNNGLLGGTPAVAPAAASSPPPPLSLSTYEAAVLAAEPEACSPDPPAPLPSPDNAAKSSSGGGVESAVPPSSTGRESSIWERTAREQGSESQGGVALENGGGNMGREKLVQFALDGLADNQAEGRVGNRGGGGDKIYPEGTGGHSGSGEGQAGELNDEEEEGQEEGETLADATRRRLIEAGFDGLDVDAAMATTGSDNTDVNMEFLLDITPLLPRGAPSDAGGLYPREFATNEPATGRPAGGSGGVGADGERGRGETTSHHRRRGSGSLGANRSKGRGGVSPAGMGGVSPKWIGDVSPARDGVDRVPSGFGGSTKSSSGGGGGLLSRLRRGHRKPPSAASAASEVTAEDDAGERSSEQRALSSSSSSASSRLVPSSSATSPPPQPNRRAAAHVIRSHSPPPVRSIGAGNGFRDERKRRGSGSRASAFSAAAGWGETSLSGPNLTLALLVRLDLGMSPGTLAAQCAKAALAAARKAEGSGRSDTLAVWREAGESMIVLGAEDAANLDAILVFGASSHLPITMVRDKQAAWVGNVRADTCTVAAIGPAPISSLRTIAGGLRVL</sequence>
<comment type="catalytic activity">
    <reaction evidence="6">
        <text>an N-acyl-L-alpha-aminoacyl-tRNA + H2O = an N-acyl-L-amino acid + a tRNA + H(+)</text>
        <dbReference type="Rhea" id="RHEA:54448"/>
        <dbReference type="Rhea" id="RHEA-COMP:10123"/>
        <dbReference type="Rhea" id="RHEA-COMP:13883"/>
        <dbReference type="ChEBI" id="CHEBI:15377"/>
        <dbReference type="ChEBI" id="CHEBI:15378"/>
        <dbReference type="ChEBI" id="CHEBI:59874"/>
        <dbReference type="ChEBI" id="CHEBI:78442"/>
        <dbReference type="ChEBI" id="CHEBI:138191"/>
        <dbReference type="EC" id="3.1.1.29"/>
    </reaction>
</comment>
<dbReference type="OrthoDB" id="407146at2759"/>
<dbReference type="SUPFAM" id="SSF102462">
    <property type="entry name" value="Peptidyl-tRNA hydrolase II"/>
    <property type="match status" value="1"/>
</dbReference>
<feature type="compositionally biased region" description="Low complexity" evidence="7">
    <location>
        <begin position="321"/>
        <end position="339"/>
    </location>
</feature>
<dbReference type="InterPro" id="IPR016125">
    <property type="entry name" value="Peptidase_C15-like"/>
</dbReference>
<feature type="region of interest" description="Disordered" evidence="7">
    <location>
        <begin position="492"/>
        <end position="556"/>
    </location>
</feature>
<feature type="compositionally biased region" description="Gly residues" evidence="7">
    <location>
        <begin position="164"/>
        <end position="181"/>
    </location>
</feature>
<dbReference type="OMA" id="KDAFCFS"/>
<feature type="region of interest" description="Disordered" evidence="7">
    <location>
        <begin position="120"/>
        <end position="149"/>
    </location>
</feature>
<feature type="compositionally biased region" description="Acidic residues" evidence="7">
    <location>
        <begin position="202"/>
        <end position="216"/>
    </location>
</feature>
<dbReference type="Gene3D" id="3.40.630.20">
    <property type="entry name" value="Peptidase C15, pyroglutamyl peptidase I-like"/>
    <property type="match status" value="1"/>
</dbReference>
<evidence type="ECO:0000256" key="4">
    <source>
        <dbReference type="ARBA" id="ARBA00022801"/>
    </source>
</evidence>
<dbReference type="InterPro" id="IPR023476">
    <property type="entry name" value="Pep_tRNA_hydro_II_dom_sf"/>
</dbReference>
<dbReference type="GO" id="GO:0008234">
    <property type="term" value="F:cysteine-type peptidase activity"/>
    <property type="evidence" value="ECO:0007669"/>
    <property type="project" value="UniProtKB-KW"/>
</dbReference>
<proteinExistence type="inferred from homology"/>
<evidence type="ECO:0000313" key="8">
    <source>
        <dbReference type="EMBL" id="CBJ28929.1"/>
    </source>
</evidence>
<dbReference type="AlphaFoldDB" id="D7FIY1"/>
<feature type="compositionally biased region" description="Acidic residues" evidence="7">
    <location>
        <begin position="608"/>
        <end position="621"/>
    </location>
</feature>
<feature type="compositionally biased region" description="Gly residues" evidence="7">
    <location>
        <begin position="61"/>
        <end position="81"/>
    </location>
</feature>
<keyword evidence="9" id="KW-1185">Reference proteome</keyword>
<keyword evidence="4" id="KW-0378">Hydrolase</keyword>
<keyword evidence="5" id="KW-0788">Thiol protease</keyword>
<feature type="compositionally biased region" description="Gly residues" evidence="7">
    <location>
        <begin position="692"/>
        <end position="701"/>
    </location>
</feature>